<evidence type="ECO:0000256" key="12">
    <source>
        <dbReference type="ARBA" id="ARBA00023242"/>
    </source>
</evidence>
<evidence type="ECO:0000256" key="8">
    <source>
        <dbReference type="ARBA" id="ARBA00022840"/>
    </source>
</evidence>
<dbReference type="GO" id="GO:0005737">
    <property type="term" value="C:cytoplasm"/>
    <property type="evidence" value="ECO:0007669"/>
    <property type="project" value="UniProtKB-ARBA"/>
</dbReference>
<evidence type="ECO:0000256" key="17">
    <source>
        <dbReference type="SAM" id="MobiDB-lite"/>
    </source>
</evidence>
<dbReference type="Proteomes" id="UP000092444">
    <property type="component" value="Unassembled WGS sequence"/>
</dbReference>
<evidence type="ECO:0000256" key="11">
    <source>
        <dbReference type="ARBA" id="ARBA00023163"/>
    </source>
</evidence>
<feature type="domain" description="Helicase C-terminal" evidence="19">
    <location>
        <begin position="882"/>
        <end position="1048"/>
    </location>
</feature>
<feature type="compositionally biased region" description="Basic and acidic residues" evidence="17">
    <location>
        <begin position="97"/>
        <end position="113"/>
    </location>
</feature>
<dbReference type="GO" id="GO:0006353">
    <property type="term" value="P:DNA-templated transcription termination"/>
    <property type="evidence" value="ECO:0007669"/>
    <property type="project" value="UniProtKB-KW"/>
</dbReference>
<keyword evidence="3" id="KW-0806">Transcription termination</keyword>
<feature type="region of interest" description="Disordered" evidence="17">
    <location>
        <begin position="230"/>
        <end position="250"/>
    </location>
</feature>
<dbReference type="PhylomeDB" id="A0A1B0FA54"/>
<dbReference type="SMART" id="SM00490">
    <property type="entry name" value="HELICc"/>
    <property type="match status" value="1"/>
</dbReference>
<evidence type="ECO:0000256" key="14">
    <source>
        <dbReference type="ARBA" id="ARBA00079067"/>
    </source>
</evidence>
<sequence>MSHFDKSTFLNSDDESEDDISSKGSSHGSTIKESDTEDDSRRSHVRLARSRLKKRINVIDSEESESEEARAFSPSTRLSITGIKQVERSSCESSEIEYEHSKEIMHESNAENHETEDDANDSIPLKYQSATKHESTPQAKKNLKERPFEDSEAVDEDTGSEKSQNSPLHLPRYSSHFKSDIKDNLSSTMFQKSFQNTESSADLTDADKTSSFTVSSDVEIIDHKETPIVLSSSSEDDTRKPENPCASSIQSKTIQPKLTTFVKKMSSTGAIPKQESLNYVSRDYFNKEMKKLEELKSEKVNAEKLFERIAKSLPDGGNQLSLRINNLCTDIAIKTKYIASLRIEDKPLNSPASLPLQGERREGFNKIVPGWDELSNDVNSIKPIHTGKIGMATFENQKTLTIESLKALHNSLGSCPAADVLADDPKGLKIALMPHQKHALAWMYWREKQKPKGGILADDMGLGKTLTMISLVLACKNDEGSEARNDDSDSDDENSNPKWSSKGRRDCMYFRNFNYQGGTLVICPASLLRQWEFEIETKVSRHKLTTCVHHGQKRDSKPKHLRTYDIIITTYTIVSREQKVGGALFGIKWKRIILDEAHTIRNHKSQTSEAVCSLRGTYRWALTGTPIQNKEMDIYSLLKFMRCSPFDELTHWRKWIDKSAGGQQRLNTIMNTLMLRRTKTQLQELGELRNLPQKHVELIEVELDKDEMNVYQKVMVYSRHLFAQFLNQRAERNTDLMYREQSSRPTFMQTKNPNDAYYKMHQKFTKLHRNQEDIKSYEILVLLLRLRQICCHPGLIDSMLENDDVPQIGSASEATQSELDLLEQLNQLVIDDKDVSAKETLDNSSHSNESILLDNEKVISKASAKVLRRSNPVFDLKRPSSKMRKVLQTIKANVLNSNDKAIVVSQWATVLEILGIHLQQAGISILALNGRIPVKNRQDIVSEFNNPSSNKRILLLSLTAGGVGLNLVGANHLLLFDLHWNPQLEAQAQDRIYRVGQKKNVVIYKFMCKETVEERIKALQDHKLAMADSILTGAKASQSSKLTLDDLKGLFGM</sequence>
<evidence type="ECO:0000256" key="10">
    <source>
        <dbReference type="ARBA" id="ARBA00023125"/>
    </source>
</evidence>
<evidence type="ECO:0000256" key="9">
    <source>
        <dbReference type="ARBA" id="ARBA00023015"/>
    </source>
</evidence>
<evidence type="ECO:0000256" key="4">
    <source>
        <dbReference type="ARBA" id="ARBA00022553"/>
    </source>
</evidence>
<keyword evidence="9" id="KW-0805">Transcription regulation</keyword>
<keyword evidence="11" id="KW-0804">Transcription</keyword>
<dbReference type="PANTHER" id="PTHR45626:SF50">
    <property type="entry name" value="TRANSCRIPTION TERMINATION FACTOR 2"/>
    <property type="match status" value="1"/>
</dbReference>
<dbReference type="EnsemblMetazoa" id="GMOY000392-RA">
    <property type="protein sequence ID" value="GMOY000392-PA"/>
    <property type="gene ID" value="GMOY000392"/>
</dbReference>
<keyword evidence="21" id="KW-1185">Reference proteome</keyword>
<dbReference type="InterPro" id="IPR001650">
    <property type="entry name" value="Helicase_C-like"/>
</dbReference>
<evidence type="ECO:0000256" key="13">
    <source>
        <dbReference type="ARBA" id="ARBA00070113"/>
    </source>
</evidence>
<dbReference type="InterPro" id="IPR027417">
    <property type="entry name" value="P-loop_NTPase"/>
</dbReference>
<dbReference type="Gene3D" id="3.40.50.10810">
    <property type="entry name" value="Tandem AAA-ATPase domain"/>
    <property type="match status" value="1"/>
</dbReference>
<dbReference type="PANTHER" id="PTHR45626">
    <property type="entry name" value="TRANSCRIPTION TERMINATION FACTOR 2-RELATED"/>
    <property type="match status" value="1"/>
</dbReference>
<dbReference type="GO" id="GO:0005634">
    <property type="term" value="C:nucleus"/>
    <property type="evidence" value="ECO:0007669"/>
    <property type="project" value="UniProtKB-SubCell"/>
</dbReference>
<evidence type="ECO:0000313" key="21">
    <source>
        <dbReference type="Proteomes" id="UP000092444"/>
    </source>
</evidence>
<keyword evidence="12" id="KW-0539">Nucleus</keyword>
<evidence type="ECO:0000256" key="2">
    <source>
        <dbReference type="ARBA" id="ARBA00007025"/>
    </source>
</evidence>
<dbReference type="GO" id="GO:0005524">
    <property type="term" value="F:ATP binding"/>
    <property type="evidence" value="ECO:0007669"/>
    <property type="project" value="UniProtKB-KW"/>
</dbReference>
<dbReference type="InterPro" id="IPR050628">
    <property type="entry name" value="SNF2_RAD54_helicase_TF"/>
</dbReference>
<proteinExistence type="inferred from homology"/>
<dbReference type="PROSITE" id="PS51194">
    <property type="entry name" value="HELICASE_CTER"/>
    <property type="match status" value="1"/>
</dbReference>
<dbReference type="GO" id="GO:0003677">
    <property type="term" value="F:DNA binding"/>
    <property type="evidence" value="ECO:0007669"/>
    <property type="project" value="UniProtKB-KW"/>
</dbReference>
<dbReference type="PROSITE" id="PS51192">
    <property type="entry name" value="HELICASE_ATP_BIND_1"/>
    <property type="match status" value="1"/>
</dbReference>
<dbReference type="GO" id="GO:0016787">
    <property type="term" value="F:hydrolase activity"/>
    <property type="evidence" value="ECO:0007669"/>
    <property type="project" value="UniProtKB-KW"/>
</dbReference>
<dbReference type="GO" id="GO:0008094">
    <property type="term" value="F:ATP-dependent activity, acting on DNA"/>
    <property type="evidence" value="ECO:0007669"/>
    <property type="project" value="UniProtKB-ARBA"/>
</dbReference>
<dbReference type="VEuPathDB" id="VectorBase:GMOY000392"/>
<dbReference type="Pfam" id="PF00176">
    <property type="entry name" value="SNF2-rel_dom"/>
    <property type="match status" value="1"/>
</dbReference>
<evidence type="ECO:0000256" key="15">
    <source>
        <dbReference type="ARBA" id="ARBA00082628"/>
    </source>
</evidence>
<evidence type="ECO:0000259" key="18">
    <source>
        <dbReference type="PROSITE" id="PS51192"/>
    </source>
</evidence>
<feature type="coiled-coil region" evidence="16">
    <location>
        <begin position="285"/>
        <end position="312"/>
    </location>
</feature>
<dbReference type="STRING" id="37546.A0A1B0FA54"/>
<keyword evidence="16" id="KW-0175">Coiled coil</keyword>
<dbReference type="GO" id="GO:0004386">
    <property type="term" value="F:helicase activity"/>
    <property type="evidence" value="ECO:0007669"/>
    <property type="project" value="UniProtKB-KW"/>
</dbReference>
<comment type="subcellular location">
    <subcellularLocation>
        <location evidence="1">Nucleus</location>
    </subcellularLocation>
</comment>
<dbReference type="CDD" id="cd18793">
    <property type="entry name" value="SF2_C_SNF"/>
    <property type="match status" value="1"/>
</dbReference>
<keyword evidence="10" id="KW-0238">DNA-binding</keyword>
<comment type="similarity">
    <text evidence="2">Belongs to the SNF2/RAD54 helicase family.</text>
</comment>
<evidence type="ECO:0000256" key="7">
    <source>
        <dbReference type="ARBA" id="ARBA00022806"/>
    </source>
</evidence>
<dbReference type="GO" id="GO:0006281">
    <property type="term" value="P:DNA repair"/>
    <property type="evidence" value="ECO:0007669"/>
    <property type="project" value="TreeGrafter"/>
</dbReference>
<dbReference type="SUPFAM" id="SSF52540">
    <property type="entry name" value="P-loop containing nucleoside triphosphate hydrolases"/>
    <property type="match status" value="2"/>
</dbReference>
<dbReference type="Gene3D" id="3.40.50.300">
    <property type="entry name" value="P-loop containing nucleotide triphosphate hydrolases"/>
    <property type="match status" value="1"/>
</dbReference>
<dbReference type="SMART" id="SM00487">
    <property type="entry name" value="DEXDc"/>
    <property type="match status" value="1"/>
</dbReference>
<dbReference type="InterPro" id="IPR038718">
    <property type="entry name" value="SNF2-like_sf"/>
</dbReference>
<feature type="region of interest" description="Disordered" evidence="17">
    <location>
        <begin position="1"/>
        <end position="45"/>
    </location>
</feature>
<feature type="region of interest" description="Disordered" evidence="17">
    <location>
        <begin position="59"/>
        <end position="174"/>
    </location>
</feature>
<dbReference type="FunFam" id="3.40.50.10810:FF:000043">
    <property type="entry name" value="Transcription termination factor 2"/>
    <property type="match status" value="1"/>
</dbReference>
<dbReference type="Pfam" id="PF00271">
    <property type="entry name" value="Helicase_C"/>
    <property type="match status" value="1"/>
</dbReference>
<name>A0A1B0FA54_GLOMM</name>
<evidence type="ECO:0000256" key="6">
    <source>
        <dbReference type="ARBA" id="ARBA00022801"/>
    </source>
</evidence>
<evidence type="ECO:0000256" key="3">
    <source>
        <dbReference type="ARBA" id="ARBA00022472"/>
    </source>
</evidence>
<feature type="domain" description="Helicase ATP-binding" evidence="18">
    <location>
        <begin position="445"/>
        <end position="644"/>
    </location>
</feature>
<feature type="compositionally biased region" description="Basic and acidic residues" evidence="17">
    <location>
        <begin position="30"/>
        <end position="42"/>
    </location>
</feature>
<evidence type="ECO:0000259" key="19">
    <source>
        <dbReference type="PROSITE" id="PS51194"/>
    </source>
</evidence>
<keyword evidence="5" id="KW-0547">Nucleotide-binding</keyword>
<accession>A0A1B0FA54</accession>
<keyword evidence="7" id="KW-0347">Helicase</keyword>
<dbReference type="InterPro" id="IPR014001">
    <property type="entry name" value="Helicase_ATP-bd"/>
</dbReference>
<evidence type="ECO:0000256" key="16">
    <source>
        <dbReference type="SAM" id="Coils"/>
    </source>
</evidence>
<dbReference type="InterPro" id="IPR000330">
    <property type="entry name" value="SNF2_N"/>
</dbReference>
<dbReference type="InterPro" id="IPR049730">
    <property type="entry name" value="SNF2/RAD54-like_C"/>
</dbReference>
<keyword evidence="4" id="KW-0597">Phosphoprotein</keyword>
<reference evidence="20" key="1">
    <citation type="submission" date="2020-05" db="UniProtKB">
        <authorList>
            <consortium name="EnsemblMetazoa"/>
        </authorList>
    </citation>
    <scope>IDENTIFICATION</scope>
    <source>
        <strain evidence="20">Yale</strain>
    </source>
</reference>
<dbReference type="EMBL" id="CCAG010006049">
    <property type="status" value="NOT_ANNOTATED_CDS"/>
    <property type="molecule type" value="Genomic_DNA"/>
</dbReference>
<organism evidence="20 21">
    <name type="scientific">Glossina morsitans morsitans</name>
    <name type="common">Savannah tsetse fly</name>
    <dbReference type="NCBI Taxonomy" id="37546"/>
    <lineage>
        <taxon>Eukaryota</taxon>
        <taxon>Metazoa</taxon>
        <taxon>Ecdysozoa</taxon>
        <taxon>Arthropoda</taxon>
        <taxon>Hexapoda</taxon>
        <taxon>Insecta</taxon>
        <taxon>Pterygota</taxon>
        <taxon>Neoptera</taxon>
        <taxon>Endopterygota</taxon>
        <taxon>Diptera</taxon>
        <taxon>Brachycera</taxon>
        <taxon>Muscomorpha</taxon>
        <taxon>Hippoboscoidea</taxon>
        <taxon>Glossinidae</taxon>
        <taxon>Glossina</taxon>
    </lineage>
</organism>
<evidence type="ECO:0000256" key="5">
    <source>
        <dbReference type="ARBA" id="ARBA00022741"/>
    </source>
</evidence>
<dbReference type="AlphaFoldDB" id="A0A1B0FA54"/>
<feature type="region of interest" description="Disordered" evidence="17">
    <location>
        <begin position="480"/>
        <end position="501"/>
    </location>
</feature>
<evidence type="ECO:0000313" key="20">
    <source>
        <dbReference type="EnsemblMetazoa" id="GMOY000392-PA"/>
    </source>
</evidence>
<evidence type="ECO:0000256" key="1">
    <source>
        <dbReference type="ARBA" id="ARBA00004123"/>
    </source>
</evidence>
<keyword evidence="6" id="KW-0378">Hydrolase</keyword>
<keyword evidence="8" id="KW-0067">ATP-binding</keyword>
<protein>
    <recommendedName>
        <fullName evidence="13">Transcription termination factor 2</fullName>
    </recommendedName>
    <alternativeName>
        <fullName evidence="15">RNA polymerase II termination factor</fullName>
    </alternativeName>
    <alternativeName>
        <fullName evidence="14">Transcription release factor 2</fullName>
    </alternativeName>
</protein>